<keyword evidence="1" id="KW-0723">Serine/threonine-protein kinase</keyword>
<dbReference type="KEGG" id="csl:COCSUDRAFT_45752"/>
<protein>
    <submittedName>
        <fullName evidence="11">Kinase-like protein</fullName>
    </submittedName>
</protein>
<dbReference type="PANTHER" id="PTHR44329:SF214">
    <property type="entry name" value="PROTEIN KINASE DOMAIN-CONTAINING PROTEIN"/>
    <property type="match status" value="1"/>
</dbReference>
<dbReference type="SUPFAM" id="SSF56112">
    <property type="entry name" value="Protein kinase-like (PK-like)"/>
    <property type="match status" value="1"/>
</dbReference>
<evidence type="ECO:0000313" key="12">
    <source>
        <dbReference type="Proteomes" id="UP000007264"/>
    </source>
</evidence>
<dbReference type="AlphaFoldDB" id="I0Z937"/>
<feature type="compositionally biased region" description="Polar residues" evidence="7">
    <location>
        <begin position="938"/>
        <end position="950"/>
    </location>
</feature>
<gene>
    <name evidence="11" type="ORF">COCSUDRAFT_45752</name>
</gene>
<dbReference type="STRING" id="574566.I0Z937"/>
<evidence type="ECO:0000256" key="3">
    <source>
        <dbReference type="ARBA" id="ARBA00022741"/>
    </source>
</evidence>
<evidence type="ECO:0000259" key="10">
    <source>
        <dbReference type="PROSITE" id="PS50011"/>
    </source>
</evidence>
<evidence type="ECO:0000256" key="6">
    <source>
        <dbReference type="PROSITE-ProRule" id="PRU10141"/>
    </source>
</evidence>
<keyword evidence="8" id="KW-1133">Transmembrane helix</keyword>
<evidence type="ECO:0000256" key="5">
    <source>
        <dbReference type="ARBA" id="ARBA00022840"/>
    </source>
</evidence>
<dbReference type="GO" id="GO:0004674">
    <property type="term" value="F:protein serine/threonine kinase activity"/>
    <property type="evidence" value="ECO:0007669"/>
    <property type="project" value="UniProtKB-KW"/>
</dbReference>
<dbReference type="InterPro" id="IPR008271">
    <property type="entry name" value="Ser/Thr_kinase_AS"/>
</dbReference>
<keyword evidence="2" id="KW-0808">Transferase</keyword>
<keyword evidence="4" id="KW-0418">Kinase</keyword>
<dbReference type="Gene3D" id="3.30.200.20">
    <property type="entry name" value="Phosphorylase Kinase, domain 1"/>
    <property type="match status" value="1"/>
</dbReference>
<evidence type="ECO:0000256" key="7">
    <source>
        <dbReference type="SAM" id="MobiDB-lite"/>
    </source>
</evidence>
<feature type="domain" description="Protein kinase" evidence="10">
    <location>
        <begin position="369"/>
        <end position="853"/>
    </location>
</feature>
<dbReference type="Pfam" id="PF07714">
    <property type="entry name" value="PK_Tyr_Ser-Thr"/>
    <property type="match status" value="2"/>
</dbReference>
<evidence type="ECO:0000313" key="11">
    <source>
        <dbReference type="EMBL" id="EIE27156.1"/>
    </source>
</evidence>
<name>I0Z937_COCSC</name>
<dbReference type="InterPro" id="IPR017441">
    <property type="entry name" value="Protein_kinase_ATP_BS"/>
</dbReference>
<dbReference type="PROSITE" id="PS00107">
    <property type="entry name" value="PROTEIN_KINASE_ATP"/>
    <property type="match status" value="1"/>
</dbReference>
<dbReference type="PANTHER" id="PTHR44329">
    <property type="entry name" value="SERINE/THREONINE-PROTEIN KINASE TNNI3K-RELATED"/>
    <property type="match status" value="1"/>
</dbReference>
<dbReference type="PROSITE" id="PS00108">
    <property type="entry name" value="PROTEIN_KINASE_ST"/>
    <property type="match status" value="1"/>
</dbReference>
<feature type="chain" id="PRO_5003637569" evidence="9">
    <location>
        <begin position="28"/>
        <end position="971"/>
    </location>
</feature>
<dbReference type="InterPro" id="IPR051681">
    <property type="entry name" value="Ser/Thr_Kinases-Pseudokinases"/>
</dbReference>
<feature type="compositionally biased region" description="Low complexity" evidence="7">
    <location>
        <begin position="457"/>
        <end position="476"/>
    </location>
</feature>
<comment type="caution">
    <text evidence="11">The sequence shown here is derived from an EMBL/GenBank/DDBJ whole genome shotgun (WGS) entry which is preliminary data.</text>
</comment>
<dbReference type="GeneID" id="17045838"/>
<dbReference type="EMBL" id="AGSI01000001">
    <property type="protein sequence ID" value="EIE27156.1"/>
    <property type="molecule type" value="Genomic_DNA"/>
</dbReference>
<keyword evidence="8" id="KW-0472">Membrane</keyword>
<dbReference type="eggNOG" id="KOG0192">
    <property type="taxonomic scope" value="Eukaryota"/>
</dbReference>
<organism evidence="11 12">
    <name type="scientific">Coccomyxa subellipsoidea (strain C-169)</name>
    <name type="common">Green microalga</name>
    <dbReference type="NCBI Taxonomy" id="574566"/>
    <lineage>
        <taxon>Eukaryota</taxon>
        <taxon>Viridiplantae</taxon>
        <taxon>Chlorophyta</taxon>
        <taxon>core chlorophytes</taxon>
        <taxon>Trebouxiophyceae</taxon>
        <taxon>Trebouxiophyceae incertae sedis</taxon>
        <taxon>Coccomyxaceae</taxon>
        <taxon>Coccomyxa</taxon>
        <taxon>Coccomyxa subellipsoidea</taxon>
    </lineage>
</organism>
<feature type="signal peptide" evidence="9">
    <location>
        <begin position="1"/>
        <end position="27"/>
    </location>
</feature>
<feature type="binding site" evidence="6">
    <location>
        <position position="396"/>
    </location>
    <ligand>
        <name>ATP</name>
        <dbReference type="ChEBI" id="CHEBI:30616"/>
    </ligand>
</feature>
<sequence>MGFFTPMSCALLLAVSACLVVVAPVDAQRSVPVSNTVQFAAALQNAGVSEIILDPTNTGGGGGTLTLEGSAWLEVTYPIQTGRDLTIRSVNGNPTMLDLGNIPAILNIQSGASLELRDLLVKNVARQKDLQDYQRTANDSLTAIYGMLTWPSFYAQPGANLRIYNTTQYFWSYTLFRRGDCNFALTTPAPQQQQVLVNRGQQTYRTVESGYTQLAETGLYRAVYPVYDFDNQTYLGGVNVSSENSLGYCVPTNSSANEVIAGLARASATRDSGHASNHVTAIAAGSAVGAAVLLLILMAVAISVFVRRRRRERLAGSAELASFRSLQSGMSPAQSDSLFRSAGTNEPLETHLLHHGRLRRLGPLDEEQVEVGPLLGRGSFGRVYKGRWRSTLVAIKVVEHASVSNDTITVAEQKIEREALLATSLAHPNIIATFKICRMSAGSALGTNKSGMSTFGGARTSGAAAAQRRASSQDAGPSGAESALGLYGGRVSRDAGSGGSGRGSSRGGSSSSNGGGRRPAGGRGDFPITGIPAGETLSAGNSDNAGARQPPSSIRGPQGSIGMAGSAESFDPSTAVIVDMPGSSPPNTAPGKGSDSAQNNGGKRPQQQGSQEDDLELMPEEKENEDDDDNIEERRSRLLETWCLMEYAEKGSLADALRVGRFNRPNGLPDISTVLSCLTDVASGMEYLHAAGILHGDLKPANVLLKSTSADRRGFICKLCDFGMSRLMDASQATHVSTQTYGTMPYMPPELLAHSQLTPQADVYSFGMVMWELYTGQMPFANFTVGQVFFAVVHDRLRPPLEFFRDAMAKNEMERPILEVYMALLERCWSEAAADRPKFPEILKDLAGMRAQLTQLRLAAGAGPAPGSGSRAAAAIRSPFAAPGSPPATPSVGASPTTAARPPQPPQPQQPPLLAVQLSEPAPAAAGDGLSLLRSPSFEAQQAAKQQAGSPTARPELPVRQEASPPAAPQQ</sequence>
<dbReference type="GO" id="GO:0005524">
    <property type="term" value="F:ATP binding"/>
    <property type="evidence" value="ECO:0007669"/>
    <property type="project" value="UniProtKB-UniRule"/>
</dbReference>
<evidence type="ECO:0000256" key="2">
    <source>
        <dbReference type="ARBA" id="ARBA00022679"/>
    </source>
</evidence>
<evidence type="ECO:0000256" key="8">
    <source>
        <dbReference type="SAM" id="Phobius"/>
    </source>
</evidence>
<feature type="compositionally biased region" description="Pro residues" evidence="7">
    <location>
        <begin position="902"/>
        <end position="911"/>
    </location>
</feature>
<keyword evidence="5 6" id="KW-0067">ATP-binding</keyword>
<feature type="transmembrane region" description="Helical" evidence="8">
    <location>
        <begin position="281"/>
        <end position="306"/>
    </location>
</feature>
<reference evidence="11 12" key="1">
    <citation type="journal article" date="2012" name="Genome Biol.">
        <title>The genome of the polar eukaryotic microalga coccomyxa subellipsoidea reveals traits of cold adaptation.</title>
        <authorList>
            <person name="Blanc G."/>
            <person name="Agarkova I."/>
            <person name="Grimwood J."/>
            <person name="Kuo A."/>
            <person name="Brueggeman A."/>
            <person name="Dunigan D."/>
            <person name="Gurnon J."/>
            <person name="Ladunga I."/>
            <person name="Lindquist E."/>
            <person name="Lucas S."/>
            <person name="Pangilinan J."/>
            <person name="Proschold T."/>
            <person name="Salamov A."/>
            <person name="Schmutz J."/>
            <person name="Weeks D."/>
            <person name="Yamada T."/>
            <person name="Claverie J.M."/>
            <person name="Grigoriev I."/>
            <person name="Van Etten J."/>
            <person name="Lomsadze A."/>
            <person name="Borodovsky M."/>
        </authorList>
    </citation>
    <scope>NUCLEOTIDE SEQUENCE [LARGE SCALE GENOMIC DNA]</scope>
    <source>
        <strain evidence="11 12">C-169</strain>
    </source>
</reference>
<dbReference type="InterPro" id="IPR011009">
    <property type="entry name" value="Kinase-like_dom_sf"/>
</dbReference>
<dbReference type="Proteomes" id="UP000007264">
    <property type="component" value="Unassembled WGS sequence"/>
</dbReference>
<dbReference type="InterPro" id="IPR001245">
    <property type="entry name" value="Ser-Thr/Tyr_kinase_cat_dom"/>
</dbReference>
<evidence type="ECO:0000256" key="1">
    <source>
        <dbReference type="ARBA" id="ARBA00022527"/>
    </source>
</evidence>
<dbReference type="InterPro" id="IPR000719">
    <property type="entry name" value="Prot_kinase_dom"/>
</dbReference>
<keyword evidence="12" id="KW-1185">Reference proteome</keyword>
<accession>I0Z937</accession>
<dbReference type="OrthoDB" id="626167at2759"/>
<evidence type="ECO:0000256" key="4">
    <source>
        <dbReference type="ARBA" id="ARBA00022777"/>
    </source>
</evidence>
<dbReference type="RefSeq" id="XP_005651700.1">
    <property type="nucleotide sequence ID" value="XM_005651643.1"/>
</dbReference>
<keyword evidence="8" id="KW-0812">Transmembrane</keyword>
<feature type="compositionally biased region" description="Gly residues" evidence="7">
    <location>
        <begin position="513"/>
        <end position="524"/>
    </location>
</feature>
<proteinExistence type="predicted"/>
<feature type="compositionally biased region" description="Gly residues" evidence="7">
    <location>
        <begin position="496"/>
        <end position="506"/>
    </location>
</feature>
<feature type="compositionally biased region" description="Polar residues" evidence="7">
    <location>
        <begin position="595"/>
        <end position="610"/>
    </location>
</feature>
<feature type="compositionally biased region" description="Acidic residues" evidence="7">
    <location>
        <begin position="611"/>
        <end position="631"/>
    </location>
</feature>
<dbReference type="PROSITE" id="PS50011">
    <property type="entry name" value="PROTEIN_KINASE_DOM"/>
    <property type="match status" value="1"/>
</dbReference>
<keyword evidence="9" id="KW-0732">Signal</keyword>
<dbReference type="SMART" id="SM00220">
    <property type="entry name" value="S_TKc"/>
    <property type="match status" value="1"/>
</dbReference>
<feature type="region of interest" description="Disordered" evidence="7">
    <location>
        <begin position="457"/>
        <end position="633"/>
    </location>
</feature>
<feature type="region of interest" description="Disordered" evidence="7">
    <location>
        <begin position="879"/>
        <end position="971"/>
    </location>
</feature>
<evidence type="ECO:0000256" key="9">
    <source>
        <dbReference type="SAM" id="SignalP"/>
    </source>
</evidence>
<keyword evidence="3 6" id="KW-0547">Nucleotide-binding</keyword>
<dbReference type="Gene3D" id="1.10.510.10">
    <property type="entry name" value="Transferase(Phosphotransferase) domain 1"/>
    <property type="match status" value="1"/>
</dbReference>